<comment type="caution">
    <text evidence="7">The sequence shown here is derived from an EMBL/GenBank/DDBJ whole genome shotgun (WGS) entry which is preliminary data.</text>
</comment>
<evidence type="ECO:0000256" key="1">
    <source>
        <dbReference type="ARBA" id="ARBA00010641"/>
    </source>
</evidence>
<dbReference type="RefSeq" id="WP_210680463.1">
    <property type="nucleotide sequence ID" value="NZ_JAGMWN010000001.1"/>
</dbReference>
<dbReference type="InterPro" id="IPR039425">
    <property type="entry name" value="RNA_pol_sigma-70-like"/>
</dbReference>
<keyword evidence="8" id="KW-1185">Reference proteome</keyword>
<dbReference type="AlphaFoldDB" id="A0A8J7RZH1"/>
<dbReference type="Gene3D" id="1.10.10.10">
    <property type="entry name" value="Winged helix-like DNA-binding domain superfamily/Winged helix DNA-binding domain"/>
    <property type="match status" value="1"/>
</dbReference>
<dbReference type="Pfam" id="PF08281">
    <property type="entry name" value="Sigma70_r4_2"/>
    <property type="match status" value="1"/>
</dbReference>
<dbReference type="GO" id="GO:0016987">
    <property type="term" value="F:sigma factor activity"/>
    <property type="evidence" value="ECO:0007669"/>
    <property type="project" value="UniProtKB-KW"/>
</dbReference>
<evidence type="ECO:0000256" key="3">
    <source>
        <dbReference type="ARBA" id="ARBA00023082"/>
    </source>
</evidence>
<dbReference type="InterPro" id="IPR007627">
    <property type="entry name" value="RNA_pol_sigma70_r2"/>
</dbReference>
<keyword evidence="4" id="KW-0804">Transcription</keyword>
<proteinExistence type="inferred from homology"/>
<dbReference type="PANTHER" id="PTHR43133">
    <property type="entry name" value="RNA POLYMERASE ECF-TYPE SIGMA FACTO"/>
    <property type="match status" value="1"/>
</dbReference>
<dbReference type="GO" id="GO:0006352">
    <property type="term" value="P:DNA-templated transcription initiation"/>
    <property type="evidence" value="ECO:0007669"/>
    <property type="project" value="InterPro"/>
</dbReference>
<protein>
    <submittedName>
        <fullName evidence="7">RNA polymerase sigma factor</fullName>
    </submittedName>
</protein>
<dbReference type="InterPro" id="IPR013325">
    <property type="entry name" value="RNA_pol_sigma_r2"/>
</dbReference>
<dbReference type="NCBIfam" id="TIGR02937">
    <property type="entry name" value="sigma70-ECF"/>
    <property type="match status" value="1"/>
</dbReference>
<evidence type="ECO:0000256" key="2">
    <source>
        <dbReference type="ARBA" id="ARBA00023015"/>
    </source>
</evidence>
<dbReference type="EMBL" id="JAGMWN010000001">
    <property type="protein sequence ID" value="MBP5855899.1"/>
    <property type="molecule type" value="Genomic_DNA"/>
</dbReference>
<feature type="domain" description="RNA polymerase sigma-70 region 2" evidence="5">
    <location>
        <begin position="10"/>
        <end position="76"/>
    </location>
</feature>
<keyword evidence="2" id="KW-0805">Transcription regulation</keyword>
<dbReference type="Gene3D" id="1.10.1740.10">
    <property type="match status" value="1"/>
</dbReference>
<evidence type="ECO:0000259" key="5">
    <source>
        <dbReference type="Pfam" id="PF04542"/>
    </source>
</evidence>
<dbReference type="InterPro" id="IPR036388">
    <property type="entry name" value="WH-like_DNA-bd_sf"/>
</dbReference>
<reference evidence="7" key="1">
    <citation type="submission" date="2021-04" db="EMBL/GenBank/DDBJ databases">
        <authorList>
            <person name="Zhang D.-C."/>
        </authorList>
    </citation>
    <scope>NUCLEOTIDE SEQUENCE</scope>
    <source>
        <strain evidence="7">CGMCC 1.15697</strain>
    </source>
</reference>
<keyword evidence="3" id="KW-0731">Sigma factor</keyword>
<sequence length="165" mass="18966">MSDSRLVQAFRDYEAELIQFLSARLRSSTLAQDLTQELYLKIRALDDGAVVRNSRAYLFRMASNLALDHLRGERRRAEILAEARSFLGEETDMITPEQALIAREELARLRLALADLPPISRRIFRMSRFDGLTQREIAERVGLSPTAVFKHIRKVMDHLATVRDP</sequence>
<gene>
    <name evidence="7" type="ORF">KAJ83_02685</name>
</gene>
<organism evidence="7 8">
    <name type="scientific">Marivibrio halodurans</name>
    <dbReference type="NCBI Taxonomy" id="2039722"/>
    <lineage>
        <taxon>Bacteria</taxon>
        <taxon>Pseudomonadati</taxon>
        <taxon>Pseudomonadota</taxon>
        <taxon>Alphaproteobacteria</taxon>
        <taxon>Rhodospirillales</taxon>
        <taxon>Rhodospirillaceae</taxon>
        <taxon>Marivibrio</taxon>
    </lineage>
</organism>
<accession>A0A8J7RZH1</accession>
<dbReference type="Pfam" id="PF04542">
    <property type="entry name" value="Sigma70_r2"/>
    <property type="match status" value="1"/>
</dbReference>
<dbReference type="Proteomes" id="UP000672602">
    <property type="component" value="Unassembled WGS sequence"/>
</dbReference>
<dbReference type="PANTHER" id="PTHR43133:SF63">
    <property type="entry name" value="RNA POLYMERASE SIGMA FACTOR FECI-RELATED"/>
    <property type="match status" value="1"/>
</dbReference>
<dbReference type="InterPro" id="IPR013324">
    <property type="entry name" value="RNA_pol_sigma_r3/r4-like"/>
</dbReference>
<comment type="similarity">
    <text evidence="1">Belongs to the sigma-70 factor family. ECF subfamily.</text>
</comment>
<dbReference type="InterPro" id="IPR014284">
    <property type="entry name" value="RNA_pol_sigma-70_dom"/>
</dbReference>
<evidence type="ECO:0000313" key="7">
    <source>
        <dbReference type="EMBL" id="MBP5855899.1"/>
    </source>
</evidence>
<evidence type="ECO:0000256" key="4">
    <source>
        <dbReference type="ARBA" id="ARBA00023163"/>
    </source>
</evidence>
<feature type="domain" description="RNA polymerase sigma factor 70 region 4 type 2" evidence="6">
    <location>
        <begin position="107"/>
        <end position="159"/>
    </location>
</feature>
<dbReference type="SUPFAM" id="SSF88946">
    <property type="entry name" value="Sigma2 domain of RNA polymerase sigma factors"/>
    <property type="match status" value="1"/>
</dbReference>
<dbReference type="InterPro" id="IPR013249">
    <property type="entry name" value="RNA_pol_sigma70_r4_t2"/>
</dbReference>
<dbReference type="SUPFAM" id="SSF88659">
    <property type="entry name" value="Sigma3 and sigma4 domains of RNA polymerase sigma factors"/>
    <property type="match status" value="1"/>
</dbReference>
<name>A0A8J7RZH1_9PROT</name>
<evidence type="ECO:0000313" key="8">
    <source>
        <dbReference type="Proteomes" id="UP000672602"/>
    </source>
</evidence>
<dbReference type="GO" id="GO:0003677">
    <property type="term" value="F:DNA binding"/>
    <property type="evidence" value="ECO:0007669"/>
    <property type="project" value="InterPro"/>
</dbReference>
<evidence type="ECO:0000259" key="6">
    <source>
        <dbReference type="Pfam" id="PF08281"/>
    </source>
</evidence>